<evidence type="ECO:0000256" key="1">
    <source>
        <dbReference type="SAM" id="Phobius"/>
    </source>
</evidence>
<dbReference type="RefSeq" id="WP_013545771.1">
    <property type="nucleotide sequence ID" value="NC_014933.1"/>
</dbReference>
<dbReference type="Proteomes" id="UP000008630">
    <property type="component" value="Chromosome"/>
</dbReference>
<dbReference type="PANTHER" id="PTHR30273:SF2">
    <property type="entry name" value="PROTEIN FECR"/>
    <property type="match status" value="1"/>
</dbReference>
<sequence length="339" mass="39185">MTTNEKEILAYLNGQLTSEEVLEFEKELQHSDALKREVEDYRFILRQTSLLKAQNQYSTQKKWEELEMRIGREKRWNGVRKFMRNAAAILVLPLLMVTLYLWTGKGDKKQPLVAEWVEVTSARGVISKVILPDSTVVWLNSASTLRYPHEFGEGRRTVDLRGEAYFRVKADKEHRFDVNVPEGLTISAYGTEFNVSSYENSPTVEAVLTRGNVEILLNNHALAHLQVSEQAVLNKARNSLEVLPCNVEEATAWREGKLIFRRAGIEEILYKLARRYNVDFEVSGRKISNYEFSATFTDESLEEILSILERTAPMSYTIFAAKEMEDFTYQRRKVSLKLR</sequence>
<dbReference type="GO" id="GO:0016989">
    <property type="term" value="F:sigma factor antagonist activity"/>
    <property type="evidence" value="ECO:0007669"/>
    <property type="project" value="TreeGrafter"/>
</dbReference>
<evidence type="ECO:0000259" key="2">
    <source>
        <dbReference type="Pfam" id="PF04773"/>
    </source>
</evidence>
<gene>
    <name evidence="4" type="ordered locus">Bache_0103</name>
</gene>
<dbReference type="KEGG" id="bhl:Bache_0103"/>
<name>E6SRX4_BACT6</name>
<dbReference type="OrthoDB" id="649666at2"/>
<dbReference type="PANTHER" id="PTHR30273">
    <property type="entry name" value="PERIPLASMIC SIGNAL SENSOR AND SIGMA FACTOR ACTIVATOR FECR-RELATED"/>
    <property type="match status" value="1"/>
</dbReference>
<keyword evidence="1" id="KW-0812">Transmembrane</keyword>
<keyword evidence="1" id="KW-0472">Membrane</keyword>
<dbReference type="AlphaFoldDB" id="E6SRX4"/>
<reference key="1">
    <citation type="submission" date="2010-11" db="EMBL/GenBank/DDBJ databases">
        <title>The complete genome of Bacteroides helcogenes P 36-108.</title>
        <authorList>
            <consortium name="US DOE Joint Genome Institute (JGI-PGF)"/>
            <person name="Lucas S."/>
            <person name="Copeland A."/>
            <person name="Lapidus A."/>
            <person name="Bruce D."/>
            <person name="Goodwin L."/>
            <person name="Pitluck S."/>
            <person name="Kyrpides N."/>
            <person name="Mavromatis K."/>
            <person name="Ivanova N."/>
            <person name="Zeytun A."/>
            <person name="Brettin T."/>
            <person name="Detter J.C."/>
            <person name="Tapia R."/>
            <person name="Han C."/>
            <person name="Land M."/>
            <person name="Hauser L."/>
            <person name="Markowitz V."/>
            <person name="Cheng J.-F."/>
            <person name="Hugenholtz P."/>
            <person name="Woyke T."/>
            <person name="Wu D."/>
            <person name="Gronow S."/>
            <person name="Wellnitz S."/>
            <person name="Brambilla E."/>
            <person name="Klenk H.-P."/>
            <person name="Eisen J.A."/>
        </authorList>
    </citation>
    <scope>NUCLEOTIDE SEQUENCE</scope>
    <source>
        <strain>P 36-108</strain>
    </source>
</reference>
<accession>E6SRX4</accession>
<dbReference type="Gene3D" id="3.55.50.30">
    <property type="match status" value="1"/>
</dbReference>
<dbReference type="InterPro" id="IPR006860">
    <property type="entry name" value="FecR"/>
</dbReference>
<feature type="domain" description="FecR protein" evidence="2">
    <location>
        <begin position="119"/>
        <end position="214"/>
    </location>
</feature>
<organism evidence="4 5">
    <name type="scientific">Bacteroides helcogenes (strain ATCC 35417 / DSM 20613 / JCM 6297 / CCUG 15421 / P 36-108)</name>
    <dbReference type="NCBI Taxonomy" id="693979"/>
    <lineage>
        <taxon>Bacteria</taxon>
        <taxon>Pseudomonadati</taxon>
        <taxon>Bacteroidota</taxon>
        <taxon>Bacteroidia</taxon>
        <taxon>Bacteroidales</taxon>
        <taxon>Bacteroidaceae</taxon>
        <taxon>Bacteroides</taxon>
    </lineage>
</organism>
<dbReference type="InterPro" id="IPR032508">
    <property type="entry name" value="FecR_C"/>
</dbReference>
<dbReference type="EMBL" id="CP002352">
    <property type="protein sequence ID" value="ADV42133.1"/>
    <property type="molecule type" value="Genomic_DNA"/>
</dbReference>
<protein>
    <submittedName>
        <fullName evidence="4">Anti-FecI sigma factor, FecR</fullName>
    </submittedName>
</protein>
<dbReference type="Gene3D" id="2.60.120.1440">
    <property type="match status" value="1"/>
</dbReference>
<evidence type="ECO:0000259" key="3">
    <source>
        <dbReference type="Pfam" id="PF16344"/>
    </source>
</evidence>
<dbReference type="Pfam" id="PF16344">
    <property type="entry name" value="FecR_C"/>
    <property type="match status" value="1"/>
</dbReference>
<dbReference type="eggNOG" id="COG3712">
    <property type="taxonomic scope" value="Bacteria"/>
</dbReference>
<dbReference type="STRING" id="693979.Bache_0103"/>
<feature type="domain" description="Protein FecR C-terminal" evidence="3">
    <location>
        <begin position="257"/>
        <end position="318"/>
    </location>
</feature>
<evidence type="ECO:0000313" key="4">
    <source>
        <dbReference type="EMBL" id="ADV42133.1"/>
    </source>
</evidence>
<keyword evidence="1" id="KW-1133">Transmembrane helix</keyword>
<dbReference type="PIRSF" id="PIRSF018266">
    <property type="entry name" value="FecR"/>
    <property type="match status" value="1"/>
</dbReference>
<keyword evidence="5" id="KW-1185">Reference proteome</keyword>
<proteinExistence type="predicted"/>
<dbReference type="InterPro" id="IPR012373">
    <property type="entry name" value="Ferrdict_sens_TM"/>
</dbReference>
<reference evidence="4 5" key="2">
    <citation type="journal article" date="2011" name="Stand. Genomic Sci.">
        <title>Complete genome sequence of Bacteroides helcogenes type strain (P 36-108).</title>
        <authorList>
            <person name="Pati A."/>
            <person name="Gronow S."/>
            <person name="Zeytun A."/>
            <person name="Lapidus A."/>
            <person name="Nolan M."/>
            <person name="Hammon N."/>
            <person name="Deshpande S."/>
            <person name="Cheng J.F."/>
            <person name="Tapia R."/>
            <person name="Han C."/>
            <person name="Goodwin L."/>
            <person name="Pitluck S."/>
            <person name="Liolios K."/>
            <person name="Pagani I."/>
            <person name="Ivanova N."/>
            <person name="Mavromatis K."/>
            <person name="Chen A."/>
            <person name="Palaniappan K."/>
            <person name="Land M."/>
            <person name="Hauser L."/>
            <person name="Chang Y.J."/>
            <person name="Jeffries C.D."/>
            <person name="Detter J.C."/>
            <person name="Brambilla E."/>
            <person name="Rohde M."/>
            <person name="Goker M."/>
            <person name="Woyke T."/>
            <person name="Bristow J."/>
            <person name="Eisen J.A."/>
            <person name="Markowitz V."/>
            <person name="Hugenholtz P."/>
            <person name="Kyrpides N.C."/>
            <person name="Klenk H.P."/>
            <person name="Lucas S."/>
        </authorList>
    </citation>
    <scope>NUCLEOTIDE SEQUENCE [LARGE SCALE GENOMIC DNA]</scope>
    <source>
        <strain evidence="5">ATCC 35417 / DSM 20613 / JCM 6297 / CCUG 15421 / P 36-108</strain>
    </source>
</reference>
<dbReference type="Pfam" id="PF04773">
    <property type="entry name" value="FecR"/>
    <property type="match status" value="1"/>
</dbReference>
<evidence type="ECO:0000313" key="5">
    <source>
        <dbReference type="Proteomes" id="UP000008630"/>
    </source>
</evidence>
<feature type="transmembrane region" description="Helical" evidence="1">
    <location>
        <begin position="82"/>
        <end position="102"/>
    </location>
</feature>
<dbReference type="PATRIC" id="fig|693979.3.peg.110"/>
<dbReference type="HOGENOM" id="CLU_050192_2_3_10"/>